<dbReference type="PROSITE" id="PS51729">
    <property type="entry name" value="GNAT_YJDJ"/>
    <property type="match status" value="1"/>
</dbReference>
<evidence type="ECO:0000313" key="3">
    <source>
        <dbReference type="Proteomes" id="UP001379945"/>
    </source>
</evidence>
<dbReference type="Proteomes" id="UP001379945">
    <property type="component" value="Unassembled WGS sequence"/>
</dbReference>
<evidence type="ECO:0000313" key="2">
    <source>
        <dbReference type="EMBL" id="MEK8047991.1"/>
    </source>
</evidence>
<reference evidence="2 3" key="1">
    <citation type="submission" date="2024-04" db="EMBL/GenBank/DDBJ databases">
        <title>Novel species of the genus Ideonella isolated from streams.</title>
        <authorList>
            <person name="Lu H."/>
        </authorList>
    </citation>
    <scope>NUCLEOTIDE SEQUENCE [LARGE SCALE GENOMIC DNA]</scope>
    <source>
        <strain evidence="2 3">LYT19W</strain>
    </source>
</reference>
<proteinExistence type="predicted"/>
<keyword evidence="2" id="KW-0012">Acyltransferase</keyword>
<feature type="domain" description="N-acetyltransferase" evidence="1">
    <location>
        <begin position="18"/>
        <end position="103"/>
    </location>
</feature>
<dbReference type="SUPFAM" id="SSF55729">
    <property type="entry name" value="Acyl-CoA N-acyltransferases (Nat)"/>
    <property type="match status" value="1"/>
</dbReference>
<dbReference type="PANTHER" id="PTHR31435:SF9">
    <property type="entry name" value="PROTEIN NATD1"/>
    <property type="match status" value="1"/>
</dbReference>
<comment type="caution">
    <text evidence="2">The sequence shown here is derived from an EMBL/GenBank/DDBJ whole genome shotgun (WGS) entry which is preliminary data.</text>
</comment>
<sequence length="104" mass="10867">MPEANPLSAAPTAALTITHDPAAGRFGAVVDGLACECDYRLQGGVMWLTHTGVPAALGGRGIAAALVKAALDWARAQGLKVQPQCSYVAVYMRRHPETQDLLAP</sequence>
<dbReference type="Pfam" id="PF14542">
    <property type="entry name" value="Acetyltransf_CG"/>
    <property type="match status" value="1"/>
</dbReference>
<name>A0ABU9C8N0_9BURK</name>
<evidence type="ECO:0000259" key="1">
    <source>
        <dbReference type="PROSITE" id="PS51729"/>
    </source>
</evidence>
<dbReference type="Gene3D" id="3.40.630.30">
    <property type="match status" value="1"/>
</dbReference>
<dbReference type="InterPro" id="IPR045057">
    <property type="entry name" value="Gcn5-rel_NAT"/>
</dbReference>
<dbReference type="GO" id="GO:0016746">
    <property type="term" value="F:acyltransferase activity"/>
    <property type="evidence" value="ECO:0007669"/>
    <property type="project" value="UniProtKB-KW"/>
</dbReference>
<dbReference type="RefSeq" id="WP_341400304.1">
    <property type="nucleotide sequence ID" value="NZ_JBBUTI010000012.1"/>
</dbReference>
<dbReference type="InterPro" id="IPR031165">
    <property type="entry name" value="GNAT_YJDJ"/>
</dbReference>
<keyword evidence="3" id="KW-1185">Reference proteome</keyword>
<organism evidence="2 3">
    <name type="scientific">Ideonella margarita</name>
    <dbReference type="NCBI Taxonomy" id="2984191"/>
    <lineage>
        <taxon>Bacteria</taxon>
        <taxon>Pseudomonadati</taxon>
        <taxon>Pseudomonadota</taxon>
        <taxon>Betaproteobacteria</taxon>
        <taxon>Burkholderiales</taxon>
        <taxon>Sphaerotilaceae</taxon>
        <taxon>Ideonella</taxon>
    </lineage>
</organism>
<gene>
    <name evidence="2" type="ORF">AACH00_16650</name>
</gene>
<protein>
    <submittedName>
        <fullName evidence="2">GNAT family N-acetyltransferase</fullName>
        <ecNumber evidence="2">2.3.1.-</ecNumber>
    </submittedName>
</protein>
<dbReference type="EC" id="2.3.1.-" evidence="2"/>
<accession>A0ABU9C8N0</accession>
<dbReference type="PANTHER" id="PTHR31435">
    <property type="entry name" value="PROTEIN NATD1"/>
    <property type="match status" value="1"/>
</dbReference>
<keyword evidence="2" id="KW-0808">Transferase</keyword>
<dbReference type="CDD" id="cd04301">
    <property type="entry name" value="NAT_SF"/>
    <property type="match status" value="1"/>
</dbReference>
<dbReference type="InterPro" id="IPR016181">
    <property type="entry name" value="Acyl_CoA_acyltransferase"/>
</dbReference>
<dbReference type="EMBL" id="JBBUTI010000012">
    <property type="protein sequence ID" value="MEK8047991.1"/>
    <property type="molecule type" value="Genomic_DNA"/>
</dbReference>